<dbReference type="Pfam" id="PF03372">
    <property type="entry name" value="Exo_endo_phos"/>
    <property type="match status" value="1"/>
</dbReference>
<evidence type="ECO:0000313" key="4">
    <source>
        <dbReference type="Proteomes" id="UP000316416"/>
    </source>
</evidence>
<dbReference type="EMBL" id="CP045503">
    <property type="protein sequence ID" value="QPG58194.1"/>
    <property type="molecule type" value="Genomic_DNA"/>
</dbReference>
<dbReference type="RefSeq" id="WP_142871256.1">
    <property type="nucleotide sequence ID" value="NZ_CP045503.2"/>
</dbReference>
<accession>A0ABX6V6J9</accession>
<gene>
    <name evidence="3" type="ORF">FM038_012645</name>
</gene>
<dbReference type="InterPro" id="IPR005135">
    <property type="entry name" value="Endo/exonuclease/phosphatase"/>
</dbReference>
<keyword evidence="4" id="KW-1185">Reference proteome</keyword>
<keyword evidence="3" id="KW-0540">Nuclease</keyword>
<keyword evidence="1" id="KW-1133">Transmembrane helix</keyword>
<dbReference type="SUPFAM" id="SSF56219">
    <property type="entry name" value="DNase I-like"/>
    <property type="match status" value="1"/>
</dbReference>
<feature type="transmembrane region" description="Helical" evidence="1">
    <location>
        <begin position="7"/>
        <end position="27"/>
    </location>
</feature>
<dbReference type="NCBIfam" id="NF003840">
    <property type="entry name" value="PRK05421.1-2"/>
    <property type="match status" value="1"/>
</dbReference>
<protein>
    <submittedName>
        <fullName evidence="3">Endonuclease/exonuclease/phosphatase family protein</fullName>
    </submittedName>
</protein>
<evidence type="ECO:0000313" key="3">
    <source>
        <dbReference type="EMBL" id="QPG58194.1"/>
    </source>
</evidence>
<organism evidence="3 4">
    <name type="scientific">Shewanella eurypsychrophilus</name>
    <dbReference type="NCBI Taxonomy" id="2593656"/>
    <lineage>
        <taxon>Bacteria</taxon>
        <taxon>Pseudomonadati</taxon>
        <taxon>Pseudomonadota</taxon>
        <taxon>Gammaproteobacteria</taxon>
        <taxon>Alteromonadales</taxon>
        <taxon>Shewanellaceae</taxon>
        <taxon>Shewanella</taxon>
    </lineage>
</organism>
<dbReference type="NCBIfam" id="NF003841">
    <property type="entry name" value="PRK05421.1-3"/>
    <property type="match status" value="1"/>
</dbReference>
<reference evidence="3" key="1">
    <citation type="submission" date="2021-07" db="EMBL/GenBank/DDBJ databases">
        <title>Shewanella sp. YLB-07 whole genome sequence.</title>
        <authorList>
            <person name="Yu L."/>
        </authorList>
    </citation>
    <scope>NUCLEOTIDE SEQUENCE</scope>
    <source>
        <strain evidence="3">YLB-08</strain>
    </source>
</reference>
<evidence type="ECO:0000259" key="2">
    <source>
        <dbReference type="Pfam" id="PF03372"/>
    </source>
</evidence>
<dbReference type="GO" id="GO:0004519">
    <property type="term" value="F:endonuclease activity"/>
    <property type="evidence" value="ECO:0007669"/>
    <property type="project" value="UniProtKB-KW"/>
</dbReference>
<keyword evidence="1" id="KW-0472">Membrane</keyword>
<keyword evidence="3" id="KW-0255">Endonuclease</keyword>
<evidence type="ECO:0000256" key="1">
    <source>
        <dbReference type="SAM" id="Phobius"/>
    </source>
</evidence>
<keyword evidence="3" id="KW-0378">Hydrolase</keyword>
<name>A0ABX6V6J9_9GAMM</name>
<dbReference type="Proteomes" id="UP000316416">
    <property type="component" value="Chromosome"/>
</dbReference>
<proteinExistence type="predicted"/>
<dbReference type="InterPro" id="IPR036691">
    <property type="entry name" value="Endo/exonu/phosph_ase_sf"/>
</dbReference>
<sequence>MAFNHRRIIYLLCVFIALLILSLALWANNDPKVTTDIDKGTFLFQCEEHRTNGALDDNGQLDVSVWNIYKQQREGWDTLLSSLNESSQLVLLQEASLTQELKNYIHNSVLEVAMAHAFRLWDTAFGVMNLSKVSASRVCAYTATEPLIRFAKSGIVAIYPLSNGSELLVVNLHGINFEWNLTHYKKQLEALAVELTEHKGPIILAGDFNTWREERMETVNKFAQRFNLIEAQYGIDERERVFGYPLDHLFFRGLIFEGAEAKLTESSDHNPITAHFVLPAR</sequence>
<dbReference type="NCBIfam" id="NF003842">
    <property type="entry name" value="PRK05421.1-4"/>
    <property type="match status" value="1"/>
</dbReference>
<keyword evidence="1" id="KW-0812">Transmembrane</keyword>
<feature type="domain" description="Endonuclease/exonuclease/phosphatase" evidence="2">
    <location>
        <begin position="66"/>
        <end position="269"/>
    </location>
</feature>
<dbReference type="Gene3D" id="3.60.10.10">
    <property type="entry name" value="Endonuclease/exonuclease/phosphatase"/>
    <property type="match status" value="1"/>
</dbReference>